<sequence>HGTNIYILWFSCKSLSLKWQHWHEVCNGLRSAYYKNFLYFIGPRIFMIDIAKYDEILENIYIDESYFIYSFYQVINKDNLSYDFYGVLLSIGLLANRSVKYSSL</sequence>
<feature type="non-terminal residue" evidence="1">
    <location>
        <position position="104"/>
    </location>
</feature>
<evidence type="ECO:0000313" key="2">
    <source>
        <dbReference type="Proteomes" id="UP000326759"/>
    </source>
</evidence>
<proteinExistence type="predicted"/>
<protein>
    <submittedName>
        <fullName evidence="1">Uncharacterized protein</fullName>
    </submittedName>
</protein>
<gene>
    <name evidence="1" type="ORF">Anas_09788</name>
</gene>
<feature type="non-terminal residue" evidence="1">
    <location>
        <position position="1"/>
    </location>
</feature>
<dbReference type="EMBL" id="SEYY01008551">
    <property type="protein sequence ID" value="KAB7502099.1"/>
    <property type="molecule type" value="Genomic_DNA"/>
</dbReference>
<reference evidence="1 2" key="1">
    <citation type="journal article" date="2019" name="PLoS Biol.">
        <title>Sex chromosomes control vertical transmission of feminizing Wolbachia symbionts in an isopod.</title>
        <authorList>
            <person name="Becking T."/>
            <person name="Chebbi M.A."/>
            <person name="Giraud I."/>
            <person name="Moumen B."/>
            <person name="Laverre T."/>
            <person name="Caubet Y."/>
            <person name="Peccoud J."/>
            <person name="Gilbert C."/>
            <person name="Cordaux R."/>
        </authorList>
    </citation>
    <scope>NUCLEOTIDE SEQUENCE [LARGE SCALE GENOMIC DNA]</scope>
    <source>
        <strain evidence="1">ANa2</strain>
        <tissue evidence="1">Whole body excluding digestive tract and cuticle</tissue>
    </source>
</reference>
<dbReference type="Proteomes" id="UP000326759">
    <property type="component" value="Unassembled WGS sequence"/>
</dbReference>
<keyword evidence="2" id="KW-1185">Reference proteome</keyword>
<name>A0A5N5T7F0_9CRUS</name>
<organism evidence="1 2">
    <name type="scientific">Armadillidium nasatum</name>
    <dbReference type="NCBI Taxonomy" id="96803"/>
    <lineage>
        <taxon>Eukaryota</taxon>
        <taxon>Metazoa</taxon>
        <taxon>Ecdysozoa</taxon>
        <taxon>Arthropoda</taxon>
        <taxon>Crustacea</taxon>
        <taxon>Multicrustacea</taxon>
        <taxon>Malacostraca</taxon>
        <taxon>Eumalacostraca</taxon>
        <taxon>Peracarida</taxon>
        <taxon>Isopoda</taxon>
        <taxon>Oniscidea</taxon>
        <taxon>Crinocheta</taxon>
        <taxon>Armadillidiidae</taxon>
        <taxon>Armadillidium</taxon>
    </lineage>
</organism>
<accession>A0A5N5T7F0</accession>
<evidence type="ECO:0000313" key="1">
    <source>
        <dbReference type="EMBL" id="KAB7502099.1"/>
    </source>
</evidence>
<comment type="caution">
    <text evidence="1">The sequence shown here is derived from an EMBL/GenBank/DDBJ whole genome shotgun (WGS) entry which is preliminary data.</text>
</comment>
<dbReference type="AlphaFoldDB" id="A0A5N5T7F0"/>